<dbReference type="Pfam" id="PF18962">
    <property type="entry name" value="Por_Secre_tail"/>
    <property type="match status" value="1"/>
</dbReference>
<gene>
    <name evidence="4" type="ORF">GCM10023314_22890</name>
</gene>
<protein>
    <recommendedName>
        <fullName evidence="3">Secretion system C-terminal sorting domain-containing protein</fullName>
    </recommendedName>
</protein>
<evidence type="ECO:0000259" key="3">
    <source>
        <dbReference type="Pfam" id="PF18962"/>
    </source>
</evidence>
<dbReference type="EMBL" id="BAABJJ010000034">
    <property type="protein sequence ID" value="GAA4949029.1"/>
    <property type="molecule type" value="Genomic_DNA"/>
</dbReference>
<proteinExistence type="predicted"/>
<organism evidence="4 5">
    <name type="scientific">Algibacter agarivorans</name>
    <dbReference type="NCBI Taxonomy" id="1109741"/>
    <lineage>
        <taxon>Bacteria</taxon>
        <taxon>Pseudomonadati</taxon>
        <taxon>Bacteroidota</taxon>
        <taxon>Flavobacteriia</taxon>
        <taxon>Flavobacteriales</taxon>
        <taxon>Flavobacteriaceae</taxon>
        <taxon>Algibacter</taxon>
    </lineage>
</organism>
<name>A0ABP9GNG5_9FLAO</name>
<feature type="chain" id="PRO_5047005778" description="Secretion system C-terminal sorting domain-containing protein" evidence="2">
    <location>
        <begin position="36"/>
        <end position="683"/>
    </location>
</feature>
<accession>A0ABP9GNG5</accession>
<feature type="signal peptide" evidence="2">
    <location>
        <begin position="1"/>
        <end position="35"/>
    </location>
</feature>
<dbReference type="InterPro" id="IPR026444">
    <property type="entry name" value="Secre_tail"/>
</dbReference>
<feature type="domain" description="Secretion system C-terminal sorting" evidence="3">
    <location>
        <begin position="601"/>
        <end position="674"/>
    </location>
</feature>
<comment type="caution">
    <text evidence="4">The sequence shown here is derived from an EMBL/GenBank/DDBJ whole genome shotgun (WGS) entry which is preliminary data.</text>
</comment>
<reference evidence="5" key="1">
    <citation type="journal article" date="2019" name="Int. J. Syst. Evol. Microbiol.">
        <title>The Global Catalogue of Microorganisms (GCM) 10K type strain sequencing project: providing services to taxonomists for standard genome sequencing and annotation.</title>
        <authorList>
            <consortium name="The Broad Institute Genomics Platform"/>
            <consortium name="The Broad Institute Genome Sequencing Center for Infectious Disease"/>
            <person name="Wu L."/>
            <person name="Ma J."/>
        </authorList>
    </citation>
    <scope>NUCLEOTIDE SEQUENCE [LARGE SCALE GENOMIC DNA]</scope>
    <source>
        <strain evidence="5">JCM 18285</strain>
    </source>
</reference>
<evidence type="ECO:0000256" key="2">
    <source>
        <dbReference type="SAM" id="SignalP"/>
    </source>
</evidence>
<sequence>MKEKIHMRPPSRLFRNLKNIVLTFALMAFCFVINAQNPNANENSHVDGGIILALDDTTVCVGDGVADLIDVQLTEASGRVKQWIITDDENNILELPEQPPFDFDSAPPGNCRIWHLSYNGIKPLVDPFWHKHVVNLSDLKGKYDLSNYIEVTKIQQPKGGYLEIEGGGTEIEICAGDGNSDAFNVTLTGAEGPDMLWVITDLDLNILATPDAPPFDLEGAGEGVCLIWNLSYAENVNLDGITNAGDITGCFDLSNPITVTRNGVHGGQIAIVGGATEIEICAGDGNSDAFDVTLSDDIMGDNSAWVITDPDLNILGLPSGPPFDLEGAGEGVCLIWHLSFEDGLTGAEVGMNAADLAGCFDLSNPITVARNGVHGGQIAIVGGATEIEICAGDGNSDAFDVTLSDDIMGDNSAWVITDTDLNILGLPSGPPFDLEGAGEGVCLIWHLSFEDGLTGAEVGMNAADLTGCFDLSNPITVIRNGVHGGVIEGGPFAFTIDEVADKIPNEAITLKDNIGDKSQWVITNEEATIILDLPNSYTDPDFNALGVGVCKVWHLSYADGLLGLEPPAEGDHLVASLSGCFSLSNAITVTRTAPVASKIGLFPNPSKEIVNVDLSEFGSKDVSVSVYSLLNVLIYSKDINSSDLGISKLVPLNISGYLDGIYFVSVKDAHTGYTVIKSLVVGK</sequence>
<evidence type="ECO:0000256" key="1">
    <source>
        <dbReference type="ARBA" id="ARBA00022729"/>
    </source>
</evidence>
<dbReference type="Proteomes" id="UP001501302">
    <property type="component" value="Unassembled WGS sequence"/>
</dbReference>
<evidence type="ECO:0000313" key="4">
    <source>
        <dbReference type="EMBL" id="GAA4949029.1"/>
    </source>
</evidence>
<keyword evidence="1 2" id="KW-0732">Signal</keyword>
<dbReference type="RefSeq" id="WP_345192224.1">
    <property type="nucleotide sequence ID" value="NZ_BAABJJ010000034.1"/>
</dbReference>
<evidence type="ECO:0000313" key="5">
    <source>
        <dbReference type="Proteomes" id="UP001501302"/>
    </source>
</evidence>
<keyword evidence="5" id="KW-1185">Reference proteome</keyword>